<evidence type="ECO:0000256" key="4">
    <source>
        <dbReference type="ARBA" id="ARBA00021752"/>
    </source>
</evidence>
<dbReference type="AlphaFoldDB" id="A0A4P6D9E1"/>
<evidence type="ECO:0000256" key="9">
    <source>
        <dbReference type="ARBA" id="ARBA00023273"/>
    </source>
</evidence>
<dbReference type="PANTHER" id="PTHR31598">
    <property type="entry name" value="IQ DOMAIN-CONTAINING PROTEIN D"/>
    <property type="match status" value="1"/>
</dbReference>
<proteinExistence type="inferred from homology"/>
<keyword evidence="6" id="KW-0282">Flagellum</keyword>
<sequence>MNRKGRIQWNLTMQMYRNFKIFNNYVSEFRGIDNSYDELNLAIDFLYKQDKIKDVCDKAIFGELPNNIQDLVKALDLFFNILLDRMSTTPRQERMSESNISKIINESSGITDEINKLQSIVLKLTDEKTKIVFGNQKQIDKIESDTIELREVLRKSLEKNTMLFERKMEWEWKIHDVNEKKQLEILKEKKAVLESLINTNADQESQARTLKFRQNTQLEALINKYDKDMTEKKHYLGELSNKWKN</sequence>
<comment type="function">
    <text evidence="1">Component of the nexin-dynein regulatory complex (N-DRC), a key regulator of ciliary/flagellar motility which maintains the alignment and integrity of the distal axoneme and regulates microtubule sliding in motile axonemes.</text>
</comment>
<accession>A0A4P6D9E1</accession>
<keyword evidence="9" id="KW-0966">Cell projection</keyword>
<evidence type="ECO:0000256" key="3">
    <source>
        <dbReference type="ARBA" id="ARBA00009071"/>
    </source>
</evidence>
<keyword evidence="7" id="KW-0969">Cilium</keyword>
<evidence type="ECO:0000256" key="8">
    <source>
        <dbReference type="ARBA" id="ARBA00023212"/>
    </source>
</evidence>
<protein>
    <recommendedName>
        <fullName evidence="4">Dynein regulatory complex protein 10</fullName>
    </recommendedName>
</protein>
<dbReference type="VEuPathDB" id="VectorBase:RPRC007295"/>
<evidence type="ECO:0000256" key="7">
    <source>
        <dbReference type="ARBA" id="ARBA00023069"/>
    </source>
</evidence>
<keyword evidence="8" id="KW-0206">Cytoskeleton</keyword>
<organism evidence="10">
    <name type="scientific">Rhodnius prolixus</name>
    <name type="common">Triatomid bug</name>
    <dbReference type="NCBI Taxonomy" id="13249"/>
    <lineage>
        <taxon>Eukaryota</taxon>
        <taxon>Metazoa</taxon>
        <taxon>Ecdysozoa</taxon>
        <taxon>Arthropoda</taxon>
        <taxon>Hexapoda</taxon>
        <taxon>Insecta</taxon>
        <taxon>Pterygota</taxon>
        <taxon>Neoptera</taxon>
        <taxon>Paraneoptera</taxon>
        <taxon>Hemiptera</taxon>
        <taxon>Heteroptera</taxon>
        <taxon>Panheteroptera</taxon>
        <taxon>Cimicomorpha</taxon>
        <taxon>Reduviidae</taxon>
        <taxon>Triatominae</taxon>
        <taxon>Rhodnius</taxon>
    </lineage>
</organism>
<comment type="similarity">
    <text evidence="3">Belongs to the DRC10 family.</text>
</comment>
<evidence type="ECO:0000256" key="6">
    <source>
        <dbReference type="ARBA" id="ARBA00022846"/>
    </source>
</evidence>
<evidence type="ECO:0000256" key="5">
    <source>
        <dbReference type="ARBA" id="ARBA00022490"/>
    </source>
</evidence>
<comment type="subcellular location">
    <subcellularLocation>
        <location evidence="2">Cytoplasm</location>
        <location evidence="2">Cytoskeleton</location>
        <location evidence="2">Flagellum axoneme</location>
    </subcellularLocation>
</comment>
<evidence type="ECO:0000256" key="1">
    <source>
        <dbReference type="ARBA" id="ARBA00003029"/>
    </source>
</evidence>
<evidence type="ECO:0000256" key="2">
    <source>
        <dbReference type="ARBA" id="ARBA00004611"/>
    </source>
</evidence>
<keyword evidence="5" id="KW-0963">Cytoplasm</keyword>
<evidence type="ECO:0000313" key="10">
    <source>
        <dbReference type="EMBL" id="MOY45777.1"/>
    </source>
</evidence>
<reference evidence="10" key="1">
    <citation type="submission" date="2019-04" db="EMBL/GenBank/DDBJ databases">
        <title>Analysis of the testis transcriptome of the Chagas disease vector Rhodnius prolixus.</title>
        <authorList>
            <person name="Cesar J."/>
            <person name="Ribeiro J.M."/>
            <person name="Pereira M.H."/>
            <person name="Araujo R.N."/>
            <person name="Gontijo N.F."/>
            <person name="Pessoa G."/>
            <person name="Sant'Anna M.V."/>
            <person name="Sorgine M.H."/>
            <person name="Majerowicz D."/>
            <person name="Carvalho A.B."/>
            <person name="Braz G."/>
            <person name="Mesquita R."/>
            <person name="Lagerblad P.O."/>
            <person name="Koerich L.B."/>
        </authorList>
    </citation>
    <scope>NUCLEOTIDE SEQUENCE</scope>
</reference>
<dbReference type="PANTHER" id="PTHR31598:SF1">
    <property type="entry name" value="DYNEIN REGULATORY COMPLEX PROTEIN 10"/>
    <property type="match status" value="1"/>
</dbReference>
<name>A0A4P6D9E1_RHOPR</name>
<dbReference type="InterPro" id="IPR042815">
    <property type="entry name" value="DRC10"/>
</dbReference>
<dbReference type="EMBL" id="GHKJ01000747">
    <property type="protein sequence ID" value="MOY45777.1"/>
    <property type="molecule type" value="Transcribed_RNA"/>
</dbReference>